<evidence type="ECO:0008006" key="3">
    <source>
        <dbReference type="Google" id="ProtNLM"/>
    </source>
</evidence>
<evidence type="ECO:0000313" key="1">
    <source>
        <dbReference type="EMBL" id="OHA75880.1"/>
    </source>
</evidence>
<dbReference type="Proteomes" id="UP000177081">
    <property type="component" value="Unassembled WGS sequence"/>
</dbReference>
<comment type="caution">
    <text evidence="1">The sequence shown here is derived from an EMBL/GenBank/DDBJ whole genome shotgun (WGS) entry which is preliminary data.</text>
</comment>
<dbReference type="EMBL" id="MHUI01000003">
    <property type="protein sequence ID" value="OHA75880.1"/>
    <property type="molecule type" value="Genomic_DNA"/>
</dbReference>
<reference evidence="1 2" key="1">
    <citation type="journal article" date="2016" name="Nat. Commun.">
        <title>Thousands of microbial genomes shed light on interconnected biogeochemical processes in an aquifer system.</title>
        <authorList>
            <person name="Anantharaman K."/>
            <person name="Brown C.T."/>
            <person name="Hug L.A."/>
            <person name="Sharon I."/>
            <person name="Castelle C.J."/>
            <person name="Probst A.J."/>
            <person name="Thomas B.C."/>
            <person name="Singh A."/>
            <person name="Wilkins M.J."/>
            <person name="Karaoz U."/>
            <person name="Brodie E.L."/>
            <person name="Williams K.H."/>
            <person name="Hubbard S.S."/>
            <person name="Banfield J.F."/>
        </authorList>
    </citation>
    <scope>NUCLEOTIDE SEQUENCE [LARGE SCALE GENOMIC DNA]</scope>
</reference>
<dbReference type="AlphaFoldDB" id="A0A1G2RSQ9"/>
<protein>
    <recommendedName>
        <fullName evidence="3">Ribbon-helix-helix protein CopG domain-containing protein</fullName>
    </recommendedName>
</protein>
<proteinExistence type="predicted"/>
<organism evidence="1 2">
    <name type="scientific">Candidatus Wildermuthbacteria bacterium RIFCSPLOWO2_01_FULL_48_35</name>
    <dbReference type="NCBI Taxonomy" id="1802463"/>
    <lineage>
        <taxon>Bacteria</taxon>
        <taxon>Candidatus Wildermuthiibacteriota</taxon>
    </lineage>
</organism>
<evidence type="ECO:0000313" key="2">
    <source>
        <dbReference type="Proteomes" id="UP000177081"/>
    </source>
</evidence>
<sequence length="80" mass="9358">MLTRRTNVLFTEDDYGLLKQLSRLKKVSIGDLVREAVRKTHKQTETLSLKALLAKTRRIGLKAKIKPHEWKEFINEGRKL</sequence>
<gene>
    <name evidence="1" type="ORF">A3A32_02600</name>
</gene>
<name>A0A1G2RSQ9_9BACT</name>
<accession>A0A1G2RSQ9</accession>